<accession>A0AAD8UIR8</accession>
<evidence type="ECO:0000313" key="3">
    <source>
        <dbReference type="Proteomes" id="UP001244207"/>
    </source>
</evidence>
<feature type="compositionally biased region" description="Polar residues" evidence="1">
    <location>
        <begin position="28"/>
        <end position="38"/>
    </location>
</feature>
<dbReference type="RefSeq" id="XP_060361325.1">
    <property type="nucleotide sequence ID" value="XM_060514604.1"/>
</dbReference>
<evidence type="ECO:0000256" key="1">
    <source>
        <dbReference type="SAM" id="MobiDB-lite"/>
    </source>
</evidence>
<feature type="region of interest" description="Disordered" evidence="1">
    <location>
        <begin position="1"/>
        <end position="84"/>
    </location>
</feature>
<reference evidence="2" key="1">
    <citation type="submission" date="2021-12" db="EMBL/GenBank/DDBJ databases">
        <title>Comparative genomics, transcriptomics and evolutionary studies reveal genomic signatures of adaptation to plant cell wall in hemibiotrophic fungi.</title>
        <authorList>
            <consortium name="DOE Joint Genome Institute"/>
            <person name="Baroncelli R."/>
            <person name="Diaz J.F."/>
            <person name="Benocci T."/>
            <person name="Peng M."/>
            <person name="Battaglia E."/>
            <person name="Haridas S."/>
            <person name="Andreopoulos W."/>
            <person name="Labutti K."/>
            <person name="Pangilinan J."/>
            <person name="Floch G.L."/>
            <person name="Makela M.R."/>
            <person name="Henrissat B."/>
            <person name="Grigoriev I.V."/>
            <person name="Crouch J.A."/>
            <person name="De Vries R.P."/>
            <person name="Sukno S.A."/>
            <person name="Thon M.R."/>
        </authorList>
    </citation>
    <scope>NUCLEOTIDE SEQUENCE</scope>
    <source>
        <strain evidence="2">CBS 112980</strain>
    </source>
</reference>
<sequence>MSPSERPPTARGMSANHATPANRKRRPSANNTPSTSPGNAPADFEKIEAVLHPSCPVHGRHSTSGVRPPENAAAQETSESSDLALRRSLSTPATANGSAVQFGSIEGSISQNPRFSAIVNKQPSDVTSLSETVGTVSTISRSPSTPFFEPKTPTAMVIIRDLEDAAFGIASQEKETGLAELRCVDRNMGVSAVA</sequence>
<dbReference type="GeneID" id="85398502"/>
<protein>
    <submittedName>
        <fullName evidence="2">Uncharacterized protein</fullName>
    </submittedName>
</protein>
<gene>
    <name evidence="2" type="ORF">BDZ83DRAFT_755387</name>
</gene>
<evidence type="ECO:0000313" key="2">
    <source>
        <dbReference type="EMBL" id="KAK1718825.1"/>
    </source>
</evidence>
<comment type="caution">
    <text evidence="2">The sequence shown here is derived from an EMBL/GenBank/DDBJ whole genome shotgun (WGS) entry which is preliminary data.</text>
</comment>
<organism evidence="2 3">
    <name type="scientific">Glomerella acutata</name>
    <name type="common">Colletotrichum acutatum</name>
    <dbReference type="NCBI Taxonomy" id="27357"/>
    <lineage>
        <taxon>Eukaryota</taxon>
        <taxon>Fungi</taxon>
        <taxon>Dikarya</taxon>
        <taxon>Ascomycota</taxon>
        <taxon>Pezizomycotina</taxon>
        <taxon>Sordariomycetes</taxon>
        <taxon>Hypocreomycetidae</taxon>
        <taxon>Glomerellales</taxon>
        <taxon>Glomerellaceae</taxon>
        <taxon>Colletotrichum</taxon>
        <taxon>Colletotrichum acutatum species complex</taxon>
    </lineage>
</organism>
<dbReference type="AlphaFoldDB" id="A0AAD8UIR8"/>
<dbReference type="Proteomes" id="UP001244207">
    <property type="component" value="Unassembled WGS sequence"/>
</dbReference>
<name>A0AAD8UIR8_GLOAC</name>
<proteinExistence type="predicted"/>
<keyword evidence="3" id="KW-1185">Reference proteome</keyword>
<dbReference type="EMBL" id="JAHMHS010000099">
    <property type="protein sequence ID" value="KAK1718825.1"/>
    <property type="molecule type" value="Genomic_DNA"/>
</dbReference>